<dbReference type="PANTHER" id="PTHR23402">
    <property type="entry name" value="PROTEASE FAMILY C15 PYROGLUTAMYL-PEPTIDASE I-RELATED"/>
    <property type="match status" value="1"/>
</dbReference>
<dbReference type="EMBL" id="JACSDZ010000009">
    <property type="protein sequence ID" value="KAF7395378.1"/>
    <property type="molecule type" value="Genomic_DNA"/>
</dbReference>
<dbReference type="InterPro" id="IPR016125">
    <property type="entry name" value="Peptidase_C15-like"/>
</dbReference>
<evidence type="ECO:0000256" key="3">
    <source>
        <dbReference type="ARBA" id="ARBA00022670"/>
    </source>
</evidence>
<evidence type="ECO:0000256" key="1">
    <source>
        <dbReference type="ARBA" id="ARBA00006641"/>
    </source>
</evidence>
<comment type="caution">
    <text evidence="6">The sequence shown here is derived from an EMBL/GenBank/DDBJ whole genome shotgun (WGS) entry which is preliminary data.</text>
</comment>
<dbReference type="Gene3D" id="3.40.630.20">
    <property type="entry name" value="Peptidase C15, pyroglutamyl peptidase I-like"/>
    <property type="match status" value="1"/>
</dbReference>
<dbReference type="PIRSF" id="PIRSF015592">
    <property type="entry name" value="Prld-crbxl_pptds"/>
    <property type="match status" value="1"/>
</dbReference>
<keyword evidence="3" id="KW-0645">Protease</keyword>
<protein>
    <recommendedName>
        <fullName evidence="8">Pyroglutamyl-peptidase 1</fullName>
    </recommendedName>
</protein>
<keyword evidence="7" id="KW-1185">Reference proteome</keyword>
<evidence type="ECO:0008006" key="8">
    <source>
        <dbReference type="Google" id="ProtNLM"/>
    </source>
</evidence>
<reference evidence="6" key="1">
    <citation type="journal article" date="2020" name="G3 (Bethesda)">
        <title>High-Quality Assemblies for Three Invasive Social Wasps from the &lt;i&gt;Vespula&lt;/i&gt; Genus.</title>
        <authorList>
            <person name="Harrop T.W.R."/>
            <person name="Guhlin J."/>
            <person name="McLaughlin G.M."/>
            <person name="Permina E."/>
            <person name="Stockwell P."/>
            <person name="Gilligan J."/>
            <person name="Le Lec M.F."/>
            <person name="Gruber M.A.M."/>
            <person name="Quinn O."/>
            <person name="Lovegrove M."/>
            <person name="Duncan E.J."/>
            <person name="Remnant E.J."/>
            <person name="Van Eeckhoven J."/>
            <person name="Graham B."/>
            <person name="Knapp R.A."/>
            <person name="Langford K.W."/>
            <person name="Kronenberg Z."/>
            <person name="Press M.O."/>
            <person name="Eacker S.M."/>
            <person name="Wilson-Rankin E.E."/>
            <person name="Purcell J."/>
            <person name="Lester P.J."/>
            <person name="Dearden P.K."/>
        </authorList>
    </citation>
    <scope>NUCLEOTIDE SEQUENCE</scope>
    <source>
        <strain evidence="6">Linc-1</strain>
    </source>
</reference>
<keyword evidence="5" id="KW-0788">Thiol protease</keyword>
<evidence type="ECO:0000313" key="6">
    <source>
        <dbReference type="EMBL" id="KAF7395378.1"/>
    </source>
</evidence>
<dbReference type="CDD" id="cd00501">
    <property type="entry name" value="Peptidase_C15"/>
    <property type="match status" value="1"/>
</dbReference>
<keyword evidence="4" id="KW-0378">Hydrolase</keyword>
<dbReference type="GO" id="GO:0005829">
    <property type="term" value="C:cytosol"/>
    <property type="evidence" value="ECO:0007669"/>
    <property type="project" value="InterPro"/>
</dbReference>
<sequence length="205" mass="23226">MHENQLNINGKKILVTGFGPFDNHIINASWEAVKELSKLWPQSELCNTQLITKQIPVSYEYVSTQISKLWQEHDPIIVIHVGVSYKASCLTIEHVAHSTGYVRPDIDGKCPNEICTVCQILKTDINVNKLCDSINENSKESGCKACISHDAGRYLCEYIFYQSLNIGTQKTLFVHVPDLHVYSSMQTSKGLYDIIYFLVKNLNDD</sequence>
<keyword evidence="2" id="KW-0963">Cytoplasm</keyword>
<dbReference type="PRINTS" id="PR00706">
    <property type="entry name" value="PYROGLUPTASE"/>
</dbReference>
<comment type="similarity">
    <text evidence="1">Belongs to the peptidase C15 family.</text>
</comment>
<gene>
    <name evidence="6" type="ORF">HZH68_009428</name>
</gene>
<dbReference type="Pfam" id="PF01470">
    <property type="entry name" value="Peptidase_C15"/>
    <property type="match status" value="1"/>
</dbReference>
<name>A0A834JVE4_VESGE</name>
<evidence type="ECO:0000256" key="5">
    <source>
        <dbReference type="ARBA" id="ARBA00022807"/>
    </source>
</evidence>
<dbReference type="Proteomes" id="UP000617340">
    <property type="component" value="Unassembled WGS sequence"/>
</dbReference>
<dbReference type="AlphaFoldDB" id="A0A834JVE4"/>
<proteinExistence type="inferred from homology"/>
<evidence type="ECO:0000313" key="7">
    <source>
        <dbReference type="Proteomes" id="UP000617340"/>
    </source>
</evidence>
<dbReference type="InterPro" id="IPR036440">
    <property type="entry name" value="Peptidase_C15-like_sf"/>
</dbReference>
<evidence type="ECO:0000256" key="2">
    <source>
        <dbReference type="ARBA" id="ARBA00022490"/>
    </source>
</evidence>
<dbReference type="GO" id="GO:0006508">
    <property type="term" value="P:proteolysis"/>
    <property type="evidence" value="ECO:0007669"/>
    <property type="project" value="UniProtKB-KW"/>
</dbReference>
<accession>A0A834JVE4</accession>
<evidence type="ECO:0000256" key="4">
    <source>
        <dbReference type="ARBA" id="ARBA00022801"/>
    </source>
</evidence>
<dbReference type="SUPFAM" id="SSF53182">
    <property type="entry name" value="Pyrrolidone carboxyl peptidase (pyroglutamate aminopeptidase)"/>
    <property type="match status" value="1"/>
</dbReference>
<organism evidence="6 7">
    <name type="scientific">Vespula germanica</name>
    <name type="common">German yellow jacket</name>
    <name type="synonym">Paravespula germanica</name>
    <dbReference type="NCBI Taxonomy" id="30212"/>
    <lineage>
        <taxon>Eukaryota</taxon>
        <taxon>Metazoa</taxon>
        <taxon>Ecdysozoa</taxon>
        <taxon>Arthropoda</taxon>
        <taxon>Hexapoda</taxon>
        <taxon>Insecta</taxon>
        <taxon>Pterygota</taxon>
        <taxon>Neoptera</taxon>
        <taxon>Endopterygota</taxon>
        <taxon>Hymenoptera</taxon>
        <taxon>Apocrita</taxon>
        <taxon>Aculeata</taxon>
        <taxon>Vespoidea</taxon>
        <taxon>Vespidae</taxon>
        <taxon>Vespinae</taxon>
        <taxon>Vespula</taxon>
    </lineage>
</organism>
<dbReference type="PANTHER" id="PTHR23402:SF1">
    <property type="entry name" value="PYROGLUTAMYL-PEPTIDASE I"/>
    <property type="match status" value="1"/>
</dbReference>
<dbReference type="InterPro" id="IPR000816">
    <property type="entry name" value="Peptidase_C15"/>
</dbReference>
<dbReference type="GO" id="GO:0016920">
    <property type="term" value="F:pyroglutamyl-peptidase activity"/>
    <property type="evidence" value="ECO:0007669"/>
    <property type="project" value="InterPro"/>
</dbReference>